<dbReference type="PANTHER" id="PTHR45138:SF9">
    <property type="entry name" value="DIGUANYLATE CYCLASE DGCM-RELATED"/>
    <property type="match status" value="1"/>
</dbReference>
<organism evidence="5 6">
    <name type="scientific">Sedimenticola selenatireducens</name>
    <dbReference type="NCBI Taxonomy" id="191960"/>
    <lineage>
        <taxon>Bacteria</taxon>
        <taxon>Pseudomonadati</taxon>
        <taxon>Pseudomonadota</taxon>
        <taxon>Gammaproteobacteria</taxon>
        <taxon>Chromatiales</taxon>
        <taxon>Sedimenticolaceae</taxon>
        <taxon>Sedimenticola</taxon>
    </lineage>
</organism>
<dbReference type="GO" id="GO:1902201">
    <property type="term" value="P:negative regulation of bacterial-type flagellum-dependent cell motility"/>
    <property type="evidence" value="ECO:0007669"/>
    <property type="project" value="TreeGrafter"/>
</dbReference>
<comment type="catalytic activity">
    <reaction evidence="3">
        <text>2 GTP = 3',3'-c-di-GMP + 2 diphosphate</text>
        <dbReference type="Rhea" id="RHEA:24898"/>
        <dbReference type="ChEBI" id="CHEBI:33019"/>
        <dbReference type="ChEBI" id="CHEBI:37565"/>
        <dbReference type="ChEBI" id="CHEBI:58805"/>
        <dbReference type="EC" id="2.7.7.65"/>
    </reaction>
</comment>
<protein>
    <recommendedName>
        <fullName evidence="2">diguanylate cyclase</fullName>
        <ecNumber evidence="2">2.7.7.65</ecNumber>
    </recommendedName>
</protein>
<dbReference type="NCBIfam" id="TIGR00254">
    <property type="entry name" value="GGDEF"/>
    <property type="match status" value="1"/>
</dbReference>
<dbReference type="EC" id="2.7.7.65" evidence="2"/>
<dbReference type="OrthoDB" id="9773156at2"/>
<accession>A0A557RTT6</accession>
<dbReference type="SUPFAM" id="SSF55073">
    <property type="entry name" value="Nucleotide cyclase"/>
    <property type="match status" value="1"/>
</dbReference>
<dbReference type="CDD" id="cd01949">
    <property type="entry name" value="GGDEF"/>
    <property type="match status" value="1"/>
</dbReference>
<dbReference type="InterPro" id="IPR003018">
    <property type="entry name" value="GAF"/>
</dbReference>
<dbReference type="GO" id="GO:0052621">
    <property type="term" value="F:diguanylate cyclase activity"/>
    <property type="evidence" value="ECO:0007669"/>
    <property type="project" value="UniProtKB-EC"/>
</dbReference>
<dbReference type="SUPFAM" id="SSF55781">
    <property type="entry name" value="GAF domain-like"/>
    <property type="match status" value="1"/>
</dbReference>
<dbReference type="AlphaFoldDB" id="A0A557RTT6"/>
<proteinExistence type="predicted"/>
<dbReference type="Gene3D" id="3.30.70.270">
    <property type="match status" value="1"/>
</dbReference>
<dbReference type="InterPro" id="IPR043128">
    <property type="entry name" value="Rev_trsase/Diguanyl_cyclase"/>
</dbReference>
<gene>
    <name evidence="5" type="ORF">FHP88_18440</name>
</gene>
<dbReference type="PANTHER" id="PTHR45138">
    <property type="entry name" value="REGULATORY COMPONENTS OF SENSORY TRANSDUCTION SYSTEM"/>
    <property type="match status" value="1"/>
</dbReference>
<dbReference type="InterPro" id="IPR050469">
    <property type="entry name" value="Diguanylate_Cyclase"/>
</dbReference>
<dbReference type="SMART" id="SM00065">
    <property type="entry name" value="GAF"/>
    <property type="match status" value="1"/>
</dbReference>
<dbReference type="InterPro" id="IPR029787">
    <property type="entry name" value="Nucleotide_cyclase"/>
</dbReference>
<name>A0A557RTT6_9GAMM</name>
<dbReference type="Gene3D" id="3.30.450.40">
    <property type="match status" value="1"/>
</dbReference>
<dbReference type="PROSITE" id="PS50887">
    <property type="entry name" value="GGDEF"/>
    <property type="match status" value="1"/>
</dbReference>
<evidence type="ECO:0000313" key="5">
    <source>
        <dbReference type="EMBL" id="TVO68552.1"/>
    </source>
</evidence>
<dbReference type="Pfam" id="PF13185">
    <property type="entry name" value="GAF_2"/>
    <property type="match status" value="1"/>
</dbReference>
<dbReference type="GO" id="GO:0005886">
    <property type="term" value="C:plasma membrane"/>
    <property type="evidence" value="ECO:0007669"/>
    <property type="project" value="TreeGrafter"/>
</dbReference>
<dbReference type="InterPro" id="IPR000160">
    <property type="entry name" value="GGDEF_dom"/>
</dbReference>
<evidence type="ECO:0000256" key="2">
    <source>
        <dbReference type="ARBA" id="ARBA00012528"/>
    </source>
</evidence>
<dbReference type="FunFam" id="3.30.70.270:FF:000001">
    <property type="entry name" value="Diguanylate cyclase domain protein"/>
    <property type="match status" value="1"/>
</dbReference>
<dbReference type="EMBL" id="VMNH01000034">
    <property type="protein sequence ID" value="TVO68552.1"/>
    <property type="molecule type" value="Genomic_DNA"/>
</dbReference>
<evidence type="ECO:0000256" key="3">
    <source>
        <dbReference type="ARBA" id="ARBA00034247"/>
    </source>
</evidence>
<sequence length="414" mass="46882">MIWSWWPDNWHDRYIGNDSVIFDHQDHFFELVDALSAIRVLARLPIEEVAEKDFLRQSLDALMAHQNLGQCSIFTAEEGLLQCAVGAGVDTFGGDGVSHQAESVESMRFVLGEGIMGLAYQTGQIQYCRNCKTDPRFKPFVRRALFYGDGSLLSIPVISGEQVLGVLNVSHHLPEFFETWHQHFLVLFANTLGRLLHLHRMIHALGDEVAVRTQSLEQALEESDALRNRYQQLSIKDELTGLYNRRYFFAEGEAMLARAVRYESPLSLLLIDVDHFKRVNDTWGHTVGDQVLCHIADTLLSEARTGDLVARLGGEEFVLILPNTASEGLDMMANRIQEQIASMGFGIVDQSIDLTVSIGMTELGARTSTELRVQLEQLYHEADLAMYQCKLNGRNRRMFFSREMDQIERMPSGV</sequence>
<comment type="cofactor">
    <cofactor evidence="1">
        <name>Mg(2+)</name>
        <dbReference type="ChEBI" id="CHEBI:18420"/>
    </cofactor>
</comment>
<evidence type="ECO:0000259" key="4">
    <source>
        <dbReference type="PROSITE" id="PS50887"/>
    </source>
</evidence>
<reference evidence="5 6" key="1">
    <citation type="submission" date="2019-07" db="EMBL/GenBank/DDBJ databases">
        <title>The pathways for chlorine oxyanion respiration interact through the shared metabolite chlorate.</title>
        <authorList>
            <person name="Barnum T.P."/>
            <person name="Cheng Y."/>
            <person name="Hill K.A."/>
            <person name="Lucas L.N."/>
            <person name="Carlson H.K."/>
            <person name="Coates J.D."/>
        </authorList>
    </citation>
    <scope>NUCLEOTIDE SEQUENCE [LARGE SCALE GENOMIC DNA]</scope>
    <source>
        <strain evidence="5 6">BK-1</strain>
    </source>
</reference>
<dbReference type="Proteomes" id="UP000316649">
    <property type="component" value="Unassembled WGS sequence"/>
</dbReference>
<dbReference type="GO" id="GO:0043709">
    <property type="term" value="P:cell adhesion involved in single-species biofilm formation"/>
    <property type="evidence" value="ECO:0007669"/>
    <property type="project" value="TreeGrafter"/>
</dbReference>
<evidence type="ECO:0000256" key="1">
    <source>
        <dbReference type="ARBA" id="ARBA00001946"/>
    </source>
</evidence>
<dbReference type="Pfam" id="PF00990">
    <property type="entry name" value="GGDEF"/>
    <property type="match status" value="1"/>
</dbReference>
<evidence type="ECO:0000313" key="6">
    <source>
        <dbReference type="Proteomes" id="UP000316649"/>
    </source>
</evidence>
<feature type="domain" description="GGDEF" evidence="4">
    <location>
        <begin position="264"/>
        <end position="402"/>
    </location>
</feature>
<dbReference type="InterPro" id="IPR029016">
    <property type="entry name" value="GAF-like_dom_sf"/>
</dbReference>
<keyword evidence="6" id="KW-1185">Reference proteome</keyword>
<comment type="caution">
    <text evidence="5">The sequence shown here is derived from an EMBL/GenBank/DDBJ whole genome shotgun (WGS) entry which is preliminary data.</text>
</comment>
<dbReference type="SMART" id="SM00267">
    <property type="entry name" value="GGDEF"/>
    <property type="match status" value="1"/>
</dbReference>